<dbReference type="PANTHER" id="PTHR33376:SF5">
    <property type="entry name" value="EXTRACYTOPLASMIC SOLUTE RECEPTOR PROTEIN"/>
    <property type="match status" value="1"/>
</dbReference>
<protein>
    <submittedName>
        <fullName evidence="3">TRAP transporter substrate-binding protein</fullName>
    </submittedName>
</protein>
<dbReference type="InterPro" id="IPR038404">
    <property type="entry name" value="TRAP_DctP_sf"/>
</dbReference>
<keyword evidence="1 2" id="KW-0732">Signal</keyword>
<dbReference type="InterPro" id="IPR018389">
    <property type="entry name" value="DctP_fam"/>
</dbReference>
<sequence length="361" mass="38503">MRRNFLKLLGFAAAALLSATGGSVAQDSKPAAKNVSAPSTGRVIQMQTAFNPALPGSGEGVRVFTRAVKHMTAGAFAIKIVEPGRVAPTADMLDAIVSGDLEAAFTWSGYAANKAPVFNIFATIPFGLGPDEMASWMLEGDGSRIHRDAYDKLGVVGVPCGIQGPKGGGWFRGEVNTVADFKGQRLRYGKLAADVIARLGAIPVPLPPGEFFYKLQQGNVDGGEMSTPAMDAALGFDKLGLPYYLPGWQQPSAVLDFLMRKDKWAALPASLRAQIETACQANIAWMLGRSPNVQGLALEKLKSSGVVVREWSPDVLAAFRKNSDIVVKDLAERDADFAAALANQRAFIAQGAHWRSMSRLP</sequence>
<feature type="chain" id="PRO_5045522676" evidence="2">
    <location>
        <begin position="26"/>
        <end position="361"/>
    </location>
</feature>
<comment type="caution">
    <text evidence="3">The sequence shown here is derived from an EMBL/GenBank/DDBJ whole genome shotgun (WGS) entry which is preliminary data.</text>
</comment>
<evidence type="ECO:0000313" key="3">
    <source>
        <dbReference type="EMBL" id="MCC8428204.1"/>
    </source>
</evidence>
<dbReference type="CDD" id="cd13604">
    <property type="entry name" value="PBP2_TRAP_ketoacid_lactate_like"/>
    <property type="match status" value="1"/>
</dbReference>
<gene>
    <name evidence="3" type="ORF">LJ725_04455</name>
</gene>
<dbReference type="Proteomes" id="UP001198862">
    <property type="component" value="Unassembled WGS sequence"/>
</dbReference>
<dbReference type="PIRSF" id="PIRSF039026">
    <property type="entry name" value="SiaP"/>
    <property type="match status" value="1"/>
</dbReference>
<dbReference type="RefSeq" id="WP_230549400.1">
    <property type="nucleotide sequence ID" value="NZ_JAJISD010000001.1"/>
</dbReference>
<dbReference type="NCBIfam" id="NF037995">
    <property type="entry name" value="TRAP_S1"/>
    <property type="match status" value="1"/>
</dbReference>
<keyword evidence="4" id="KW-1185">Reference proteome</keyword>
<reference evidence="3 4" key="1">
    <citation type="submission" date="2021-11" db="EMBL/GenBank/DDBJ databases">
        <authorList>
            <person name="Lee D.-H."/>
            <person name="Kim S.-B."/>
        </authorList>
    </citation>
    <scope>NUCLEOTIDE SEQUENCE [LARGE SCALE GENOMIC DNA]</scope>
    <source>
        <strain evidence="3 4">KCTC 52223</strain>
    </source>
</reference>
<dbReference type="Pfam" id="PF03480">
    <property type="entry name" value="DctP"/>
    <property type="match status" value="1"/>
</dbReference>
<dbReference type="PANTHER" id="PTHR33376">
    <property type="match status" value="1"/>
</dbReference>
<dbReference type="Gene3D" id="3.40.190.170">
    <property type="entry name" value="Bacterial extracellular solute-binding protein, family 7"/>
    <property type="match status" value="1"/>
</dbReference>
<evidence type="ECO:0000256" key="2">
    <source>
        <dbReference type="SAM" id="SignalP"/>
    </source>
</evidence>
<organism evidence="3 4">
    <name type="scientific">Reyranella aquatilis</name>
    <dbReference type="NCBI Taxonomy" id="2035356"/>
    <lineage>
        <taxon>Bacteria</taxon>
        <taxon>Pseudomonadati</taxon>
        <taxon>Pseudomonadota</taxon>
        <taxon>Alphaproteobacteria</taxon>
        <taxon>Hyphomicrobiales</taxon>
        <taxon>Reyranellaceae</taxon>
        <taxon>Reyranella</taxon>
    </lineage>
</organism>
<proteinExistence type="predicted"/>
<name>A0ABS8KQ96_9HYPH</name>
<feature type="signal peptide" evidence="2">
    <location>
        <begin position="1"/>
        <end position="25"/>
    </location>
</feature>
<accession>A0ABS8KQ96</accession>
<evidence type="ECO:0000313" key="4">
    <source>
        <dbReference type="Proteomes" id="UP001198862"/>
    </source>
</evidence>
<dbReference type="InterPro" id="IPR026289">
    <property type="entry name" value="SBP_TakP-like"/>
</dbReference>
<dbReference type="Gene3D" id="3.40.190.10">
    <property type="entry name" value="Periplasmic binding protein-like II"/>
    <property type="match status" value="1"/>
</dbReference>
<evidence type="ECO:0000256" key="1">
    <source>
        <dbReference type="ARBA" id="ARBA00022729"/>
    </source>
</evidence>
<dbReference type="EMBL" id="JAJISD010000001">
    <property type="protein sequence ID" value="MCC8428204.1"/>
    <property type="molecule type" value="Genomic_DNA"/>
</dbReference>